<dbReference type="Pfam" id="PF16423">
    <property type="entry name" value="COE1_HLH"/>
    <property type="match status" value="1"/>
</dbReference>
<dbReference type="FunFam" id="2.60.40.10:FF:000021">
    <property type="entry name" value="transcription factor COE1 isoform X2"/>
    <property type="match status" value="1"/>
</dbReference>
<protein>
    <recommendedName>
        <fullName evidence="12">Transcription factor COE4</fullName>
    </recommendedName>
    <alternativeName>
        <fullName evidence="13">Early B-cell factor 4</fullName>
    </alternativeName>
    <alternativeName>
        <fullName evidence="14">Olf-1/EBF-like 4</fullName>
    </alternativeName>
</protein>
<dbReference type="Gene3D" id="2.60.40.10">
    <property type="entry name" value="Immunoglobulins"/>
    <property type="match status" value="1"/>
</dbReference>
<evidence type="ECO:0000256" key="8">
    <source>
        <dbReference type="ARBA" id="ARBA00023125"/>
    </source>
</evidence>
<keyword evidence="20" id="KW-1185">Reference proteome</keyword>
<dbReference type="AlphaFoldDB" id="A0A485P5W9"/>
<keyword evidence="11 15" id="KW-0539">Nucleus</keyword>
<accession>A0A485P5W9</accession>
<dbReference type="PANTHER" id="PTHR10747">
    <property type="entry name" value="TRANSCRIPTION FACTOR COE FAMILY MEMBER"/>
    <property type="match status" value="1"/>
</dbReference>
<dbReference type="Proteomes" id="UP000386466">
    <property type="component" value="Unassembled WGS sequence"/>
</dbReference>
<comment type="subcellular location">
    <subcellularLocation>
        <location evidence="1 15">Nucleus</location>
    </subcellularLocation>
</comment>
<keyword evidence="17" id="KW-0732">Signal</keyword>
<dbReference type="SUPFAM" id="SSF81296">
    <property type="entry name" value="E set domains"/>
    <property type="match status" value="1"/>
</dbReference>
<dbReference type="SMART" id="SM00429">
    <property type="entry name" value="IPT"/>
    <property type="match status" value="1"/>
</dbReference>
<dbReference type="InterPro" id="IPR003523">
    <property type="entry name" value="Transcription_factor_COE"/>
</dbReference>
<evidence type="ECO:0000256" key="16">
    <source>
        <dbReference type="SAM" id="MobiDB-lite"/>
    </source>
</evidence>
<evidence type="ECO:0000256" key="6">
    <source>
        <dbReference type="ARBA" id="ARBA00022833"/>
    </source>
</evidence>
<keyword evidence="6 15" id="KW-0862">Zinc</keyword>
<dbReference type="Gene3D" id="1.10.287.4280">
    <property type="match status" value="1"/>
</dbReference>
<evidence type="ECO:0000256" key="9">
    <source>
        <dbReference type="ARBA" id="ARBA00023159"/>
    </source>
</evidence>
<evidence type="ECO:0000256" key="17">
    <source>
        <dbReference type="SAM" id="SignalP"/>
    </source>
</evidence>
<dbReference type="InterPro" id="IPR038006">
    <property type="entry name" value="COE_IPT"/>
</dbReference>
<evidence type="ECO:0000256" key="5">
    <source>
        <dbReference type="ARBA" id="ARBA00022771"/>
    </source>
</evidence>
<proteinExistence type="inferred from homology"/>
<evidence type="ECO:0000256" key="7">
    <source>
        <dbReference type="ARBA" id="ARBA00023015"/>
    </source>
</evidence>
<evidence type="ECO:0000256" key="3">
    <source>
        <dbReference type="ARBA" id="ARBA00022473"/>
    </source>
</evidence>
<name>A0A485P5W9_LYNPA</name>
<organism evidence="19 20">
    <name type="scientific">Lynx pardinus</name>
    <name type="common">Iberian lynx</name>
    <name type="synonym">Felis pardina</name>
    <dbReference type="NCBI Taxonomy" id="191816"/>
    <lineage>
        <taxon>Eukaryota</taxon>
        <taxon>Metazoa</taxon>
        <taxon>Chordata</taxon>
        <taxon>Craniata</taxon>
        <taxon>Vertebrata</taxon>
        <taxon>Euteleostomi</taxon>
        <taxon>Mammalia</taxon>
        <taxon>Eutheria</taxon>
        <taxon>Laurasiatheria</taxon>
        <taxon>Carnivora</taxon>
        <taxon>Feliformia</taxon>
        <taxon>Felidae</taxon>
        <taxon>Felinae</taxon>
        <taxon>Lynx</taxon>
    </lineage>
</organism>
<keyword evidence="10 15" id="KW-0804">Transcription</keyword>
<evidence type="ECO:0000256" key="4">
    <source>
        <dbReference type="ARBA" id="ARBA00022723"/>
    </source>
</evidence>
<feature type="region of interest" description="Disordered" evidence="16">
    <location>
        <begin position="84"/>
        <end position="113"/>
    </location>
</feature>
<evidence type="ECO:0000256" key="13">
    <source>
        <dbReference type="ARBA" id="ARBA00077979"/>
    </source>
</evidence>
<dbReference type="GO" id="GO:0045944">
    <property type="term" value="P:positive regulation of transcription by RNA polymerase II"/>
    <property type="evidence" value="ECO:0007669"/>
    <property type="project" value="UniProtKB-ARBA"/>
</dbReference>
<comment type="similarity">
    <text evidence="2 15">Belongs to the COE family.</text>
</comment>
<feature type="region of interest" description="Disordered" evidence="16">
    <location>
        <begin position="537"/>
        <end position="568"/>
    </location>
</feature>
<feature type="compositionally biased region" description="Pro residues" evidence="16">
    <location>
        <begin position="84"/>
        <end position="98"/>
    </location>
</feature>
<dbReference type="GO" id="GO:0000981">
    <property type="term" value="F:DNA-binding transcription factor activity, RNA polymerase II-specific"/>
    <property type="evidence" value="ECO:0007669"/>
    <property type="project" value="UniProtKB-ARBA"/>
</dbReference>
<dbReference type="Pfam" id="PF16422">
    <property type="entry name" value="COE1_DBD"/>
    <property type="match status" value="1"/>
</dbReference>
<dbReference type="FunFam" id="2.60.40.3180:FF:000001">
    <property type="entry name" value="transcription factor COE1 isoform X2"/>
    <property type="match status" value="1"/>
</dbReference>
<dbReference type="Gene3D" id="2.60.40.3180">
    <property type="entry name" value="Transcription factor COE1, DNA-binding domain"/>
    <property type="match status" value="1"/>
</dbReference>
<dbReference type="InterPro" id="IPR032201">
    <property type="entry name" value="COE_HLH"/>
</dbReference>
<feature type="domain" description="IPT/TIG" evidence="18">
    <location>
        <begin position="344"/>
        <end position="428"/>
    </location>
</feature>
<feature type="chain" id="PRO_5019781748" description="Transcription factor COE4" evidence="17">
    <location>
        <begin position="48"/>
        <end position="691"/>
    </location>
</feature>
<dbReference type="CDD" id="cd01175">
    <property type="entry name" value="IPT_COE"/>
    <property type="match status" value="1"/>
</dbReference>
<dbReference type="GO" id="GO:0005634">
    <property type="term" value="C:nucleus"/>
    <property type="evidence" value="ECO:0007669"/>
    <property type="project" value="UniProtKB-SubCell"/>
</dbReference>
<dbReference type="FunFam" id="1.10.287.4280:FF:000001">
    <property type="entry name" value="transcription factor COE1 isoform X2"/>
    <property type="match status" value="1"/>
</dbReference>
<feature type="region of interest" description="Disordered" evidence="16">
    <location>
        <begin position="647"/>
        <end position="691"/>
    </location>
</feature>
<evidence type="ECO:0000256" key="11">
    <source>
        <dbReference type="ARBA" id="ARBA00023242"/>
    </source>
</evidence>
<gene>
    <name evidence="19" type="ORF">LYPA_23C001194</name>
</gene>
<evidence type="ECO:0000256" key="1">
    <source>
        <dbReference type="ARBA" id="ARBA00004123"/>
    </source>
</evidence>
<reference evidence="19 20" key="1">
    <citation type="submission" date="2019-01" db="EMBL/GenBank/DDBJ databases">
        <authorList>
            <person name="Alioto T."/>
            <person name="Alioto T."/>
        </authorList>
    </citation>
    <scope>NUCLEOTIDE SEQUENCE [LARGE SCALE GENOMIC DNA]</scope>
</reference>
<dbReference type="GO" id="GO:0008270">
    <property type="term" value="F:zinc ion binding"/>
    <property type="evidence" value="ECO:0007669"/>
    <property type="project" value="UniProtKB-KW"/>
</dbReference>
<evidence type="ECO:0000313" key="19">
    <source>
        <dbReference type="EMBL" id="VFV39684.1"/>
    </source>
</evidence>
<feature type="compositionally biased region" description="Pro residues" evidence="16">
    <location>
        <begin position="649"/>
        <end position="658"/>
    </location>
</feature>
<evidence type="ECO:0000313" key="20">
    <source>
        <dbReference type="Proteomes" id="UP000386466"/>
    </source>
</evidence>
<keyword evidence="7 15" id="KW-0805">Transcription regulation</keyword>
<feature type="region of interest" description="Disordered" evidence="16">
    <location>
        <begin position="1"/>
        <end position="29"/>
    </location>
</feature>
<dbReference type="Pfam" id="PF01833">
    <property type="entry name" value="TIG"/>
    <property type="match status" value="1"/>
</dbReference>
<keyword evidence="5 15" id="KW-0863">Zinc-finger</keyword>
<keyword evidence="3 15" id="KW-0217">Developmental protein</keyword>
<dbReference type="InterPro" id="IPR002909">
    <property type="entry name" value="IPT_dom"/>
</dbReference>
<dbReference type="InterPro" id="IPR038173">
    <property type="entry name" value="COE_DBD_sf"/>
</dbReference>
<feature type="signal peptide" evidence="17">
    <location>
        <begin position="1"/>
        <end position="47"/>
    </location>
</feature>
<feature type="compositionally biased region" description="Low complexity" evidence="16">
    <location>
        <begin position="555"/>
        <end position="565"/>
    </location>
</feature>
<dbReference type="InterPro" id="IPR013783">
    <property type="entry name" value="Ig-like_fold"/>
</dbReference>
<keyword evidence="9" id="KW-0010">Activator</keyword>
<keyword evidence="8 15" id="KW-0238">DNA-binding</keyword>
<dbReference type="CDD" id="cd11606">
    <property type="entry name" value="COE_DBD"/>
    <property type="match status" value="1"/>
</dbReference>
<evidence type="ECO:0000256" key="12">
    <source>
        <dbReference type="ARBA" id="ARBA00067867"/>
    </source>
</evidence>
<sequence length="691" mass="72661">MARARGQAPGSGGRRRPRRGGAGTGPRGESAGLLLLLLQVLPPGAAAGPGRRGTRGAGGGGGGVCWPGAAPAFPRDARLLLLLPPLPPLSPPPPPPSSAPAASASRMDTLPRGGLNLKEEPLLPAGLGSVRSWMQGAGILDASTAAQSGVGLARAHFEKQPPSNLRKSNFFHFVLAMYDRQGQPVEVERTAFIDFVEKDREPGAEKTNNGIHYRLRLVYNNGLRTEQDLYVRLIDSMSKQAIIYEGQDKNPEMCRVLLTHEIMCSSLGKPGGGRRFFLKFFLKCNQNCLKNAGNPRDMRRFQVVVSTTVSVDGHVLAVSDNMFVHNNSKHGRRARRLDPSEAATPCIKAISPGEGWTTGGATVIVIGDNFFDGLQVVFGNVLVWSELITPHAIRVQTPPRHIPGVVEVTLSYKSKQFCKGAPGRFVYTALNEPTIDYGFQRLQKAIPRHPGDPERLPKEVLLKRAADLAEALYGVPSSNQELLLKRAADVAEALYSASRAPAPLGPLAPSHPHPAVVGINAFSSPLAIAVGDATPGPEPGYARSCSSASPRGFAPSPGSQQSSYGSGLGSGLGSYGAPGVAGLGVPGSPSFLNGSTATSPFAIMPSSPPLAAASSMSLPAAAPTTSVFSFSPVNMISAVKQRSAFAPVLRPPSSPPQACPRAQGEGLPDQPFEDSDKFHSSARGLQGLAYS</sequence>
<dbReference type="GO" id="GO:0000977">
    <property type="term" value="F:RNA polymerase II transcription regulatory region sequence-specific DNA binding"/>
    <property type="evidence" value="ECO:0007669"/>
    <property type="project" value="UniProtKB-ARBA"/>
</dbReference>
<keyword evidence="4 15" id="KW-0479">Metal-binding</keyword>
<dbReference type="InterPro" id="IPR014756">
    <property type="entry name" value="Ig_E-set"/>
</dbReference>
<evidence type="ECO:0000256" key="14">
    <source>
        <dbReference type="ARBA" id="ARBA00083991"/>
    </source>
</evidence>
<dbReference type="EMBL" id="CAAGRJ010027723">
    <property type="protein sequence ID" value="VFV39684.1"/>
    <property type="molecule type" value="Genomic_DNA"/>
</dbReference>
<evidence type="ECO:0000256" key="10">
    <source>
        <dbReference type="ARBA" id="ARBA00023163"/>
    </source>
</evidence>
<dbReference type="InterPro" id="IPR032200">
    <property type="entry name" value="COE_DBD"/>
</dbReference>
<evidence type="ECO:0000256" key="2">
    <source>
        <dbReference type="ARBA" id="ARBA00010340"/>
    </source>
</evidence>
<evidence type="ECO:0000259" key="18">
    <source>
        <dbReference type="SMART" id="SM00429"/>
    </source>
</evidence>
<evidence type="ECO:0000256" key="15">
    <source>
        <dbReference type="RuleBase" id="RU004489"/>
    </source>
</evidence>